<dbReference type="RefSeq" id="WP_132401233.1">
    <property type="nucleotide sequence ID" value="NZ_SMKA01000005.1"/>
</dbReference>
<dbReference type="Proteomes" id="UP000295075">
    <property type="component" value="Unassembled WGS sequence"/>
</dbReference>
<reference evidence="1 2" key="1">
    <citation type="submission" date="2019-03" db="EMBL/GenBank/DDBJ databases">
        <title>Draft genome sequences of novel Actinobacteria.</title>
        <authorList>
            <person name="Sahin N."/>
            <person name="Ay H."/>
            <person name="Saygin H."/>
        </authorList>
    </citation>
    <scope>NUCLEOTIDE SEQUENCE [LARGE SCALE GENOMIC DNA]</scope>
    <source>
        <strain evidence="1 2">JCM 30547</strain>
    </source>
</reference>
<dbReference type="OrthoDB" id="9817928at2"/>
<keyword evidence="2" id="KW-1185">Reference proteome</keyword>
<protein>
    <submittedName>
        <fullName evidence="1">Uncharacterized protein</fullName>
    </submittedName>
</protein>
<accession>A0A4R4QH17</accession>
<sequence length="453" mass="49994">MAYIPMPDDRTEPAEVTDEHRTASSTLLQELCSEVSSTRDSKTDNHLYVRVGHYEQPGFLNPKLFGFWLLPIHADNQAPRPIPRLEALGHDWASEQMADWIDSAALETLLNSPGVTIQSPTDSSQESPSIWACVLNSSIETQIESTLTALAMLVARQDLVRRTPKEKIPSLPDQAARVDQETTNLVGAEIRNHGWQNACHAIRARADASGFTLNVRYEAPLLAAEQIRTRMPLVRHVYNSMPNARLTIDKIVNVLTQGWTITGPGPESMLQKARDLLEIGGIPSLTAQMARDGFVCGMGLLSMEAVPLKNPWVIRPEDILEISEKHALVNREHVPVKISPVLPVKGGKQLGSTLGLSILEPLVITTANRESFLHMLLSAKVMQQFPDARAQVGDWPEVSQKLAEQQLAALSRASVEIFNPAAVHMPEPKSPIYFPGMEIMQPDVPRIAVQVAE</sequence>
<evidence type="ECO:0000313" key="2">
    <source>
        <dbReference type="Proteomes" id="UP000295075"/>
    </source>
</evidence>
<evidence type="ECO:0000313" key="1">
    <source>
        <dbReference type="EMBL" id="TDC34830.1"/>
    </source>
</evidence>
<comment type="caution">
    <text evidence="1">The sequence shown here is derived from an EMBL/GenBank/DDBJ whole genome shotgun (WGS) entry which is preliminary data.</text>
</comment>
<organism evidence="1 2">
    <name type="scientific">Kribbella albertanoniae</name>
    <dbReference type="NCBI Taxonomy" id="1266829"/>
    <lineage>
        <taxon>Bacteria</taxon>
        <taxon>Bacillati</taxon>
        <taxon>Actinomycetota</taxon>
        <taxon>Actinomycetes</taxon>
        <taxon>Propionibacteriales</taxon>
        <taxon>Kribbellaceae</taxon>
        <taxon>Kribbella</taxon>
    </lineage>
</organism>
<dbReference type="EMBL" id="SMKA01000005">
    <property type="protein sequence ID" value="TDC34830.1"/>
    <property type="molecule type" value="Genomic_DNA"/>
</dbReference>
<gene>
    <name evidence="1" type="ORF">E1261_02690</name>
</gene>
<proteinExistence type="predicted"/>
<name>A0A4R4QH17_9ACTN</name>
<dbReference type="AlphaFoldDB" id="A0A4R4QH17"/>